<evidence type="ECO:0000256" key="1">
    <source>
        <dbReference type="ARBA" id="ARBA00022737"/>
    </source>
</evidence>
<dbReference type="InterPro" id="IPR050889">
    <property type="entry name" value="Dendritic_Spine_Reg/Scaffold"/>
</dbReference>
<reference evidence="4" key="1">
    <citation type="submission" date="2021-11" db="EMBL/GenBank/DDBJ databases">
        <title>Purpureocillium_takamizusanense_genome.</title>
        <authorList>
            <person name="Nguyen N.-H."/>
        </authorList>
    </citation>
    <scope>NUCLEOTIDE SEQUENCE</scope>
    <source>
        <strain evidence="4">PT3</strain>
    </source>
</reference>
<keyword evidence="5" id="KW-1185">Reference proteome</keyword>
<feature type="repeat" description="ANK" evidence="3">
    <location>
        <begin position="176"/>
        <end position="208"/>
    </location>
</feature>
<name>A0A9Q8QL93_9HYPO</name>
<feature type="repeat" description="ANK" evidence="3">
    <location>
        <begin position="308"/>
        <end position="340"/>
    </location>
</feature>
<proteinExistence type="predicted"/>
<dbReference type="RefSeq" id="XP_047844763.1">
    <property type="nucleotide sequence ID" value="XM_047988765.1"/>
</dbReference>
<feature type="repeat" description="ANK" evidence="3">
    <location>
        <begin position="78"/>
        <end position="110"/>
    </location>
</feature>
<dbReference type="AlphaFoldDB" id="A0A9Q8QL93"/>
<dbReference type="SUPFAM" id="SSF48403">
    <property type="entry name" value="Ankyrin repeat"/>
    <property type="match status" value="2"/>
</dbReference>
<dbReference type="PANTHER" id="PTHR24166">
    <property type="entry name" value="ROLLING PEBBLES, ISOFORM B"/>
    <property type="match status" value="1"/>
</dbReference>
<dbReference type="KEGG" id="ptkz:JDV02_007284"/>
<feature type="repeat" description="ANK" evidence="3">
    <location>
        <begin position="407"/>
        <end position="428"/>
    </location>
</feature>
<organism evidence="4 5">
    <name type="scientific">Purpureocillium takamizusanense</name>
    <dbReference type="NCBI Taxonomy" id="2060973"/>
    <lineage>
        <taxon>Eukaryota</taxon>
        <taxon>Fungi</taxon>
        <taxon>Dikarya</taxon>
        <taxon>Ascomycota</taxon>
        <taxon>Pezizomycotina</taxon>
        <taxon>Sordariomycetes</taxon>
        <taxon>Hypocreomycetidae</taxon>
        <taxon>Hypocreales</taxon>
        <taxon>Ophiocordycipitaceae</taxon>
        <taxon>Purpureocillium</taxon>
    </lineage>
</organism>
<evidence type="ECO:0000256" key="2">
    <source>
        <dbReference type="ARBA" id="ARBA00023043"/>
    </source>
</evidence>
<dbReference type="SMART" id="SM00248">
    <property type="entry name" value="ANK"/>
    <property type="match status" value="14"/>
</dbReference>
<dbReference type="InterPro" id="IPR002110">
    <property type="entry name" value="Ankyrin_rpt"/>
</dbReference>
<dbReference type="GeneID" id="72069232"/>
<feature type="repeat" description="ANK" evidence="3">
    <location>
        <begin position="116"/>
        <end position="143"/>
    </location>
</feature>
<dbReference type="PRINTS" id="PR01415">
    <property type="entry name" value="ANKYRIN"/>
</dbReference>
<dbReference type="Proteomes" id="UP000829364">
    <property type="component" value="Chromosome 6"/>
</dbReference>
<protein>
    <recommendedName>
        <fullName evidence="6">Ankyrin</fullName>
    </recommendedName>
</protein>
<feature type="repeat" description="ANK" evidence="3">
    <location>
        <begin position="242"/>
        <end position="274"/>
    </location>
</feature>
<keyword evidence="2 3" id="KW-0040">ANK repeat</keyword>
<keyword evidence="1" id="KW-0677">Repeat</keyword>
<accession>A0A9Q8QL93</accession>
<feature type="repeat" description="ANK" evidence="3">
    <location>
        <begin position="374"/>
        <end position="406"/>
    </location>
</feature>
<dbReference type="PANTHER" id="PTHR24166:SF48">
    <property type="entry name" value="PROTEIN VAPYRIN"/>
    <property type="match status" value="1"/>
</dbReference>
<dbReference type="PROSITE" id="PS50088">
    <property type="entry name" value="ANK_REPEAT"/>
    <property type="match status" value="11"/>
</dbReference>
<gene>
    <name evidence="4" type="ORF">JDV02_007284</name>
</gene>
<evidence type="ECO:0008006" key="6">
    <source>
        <dbReference type="Google" id="ProtNLM"/>
    </source>
</evidence>
<feature type="repeat" description="ANK" evidence="3">
    <location>
        <begin position="341"/>
        <end position="373"/>
    </location>
</feature>
<dbReference type="InterPro" id="IPR036770">
    <property type="entry name" value="Ankyrin_rpt-contain_sf"/>
</dbReference>
<dbReference type="Pfam" id="PF12796">
    <property type="entry name" value="Ank_2"/>
    <property type="match status" value="4"/>
</dbReference>
<feature type="repeat" description="ANK" evidence="3">
    <location>
        <begin position="143"/>
        <end position="175"/>
    </location>
</feature>
<evidence type="ECO:0000256" key="3">
    <source>
        <dbReference type="PROSITE-ProRule" id="PRU00023"/>
    </source>
</evidence>
<sequence>MPLLDLANELLAAIAWFLDADADLDALLRCNSRLYHLLINDLYRQNAQYHEGSALVWAAKHGRLETLVRAVVAGVRLADHVLLPLAAEGGHAPVVRFLLEEGADVSVADEGEWLSLGAAARQGHAKVVELLMDAGADLNAGYMGWTPLNVAANSGHVDVVRYLLDKGADMEHRSDTGWTPLKSAACNGHTATVTLLLERGADVRAAADRGWTALHSAANSGHGEIVQLLIEHGADPALATADGWTPLTLAADKGKTDAVKALLSKGTDISLACGNGWTPLTLASDSGHVDIVGLLLDHGADVMSPCNHGWTPLSLAAGADRASVVRLLLEYGADVTATNDAGWSALLIAADRGHRDVVEALLAHGSDVQAHTHSGWTALHAVAENGDVELAKMLVQAGANPMTGNRSGWTPFHIAAHNNRTDLVQFLMGHPGTDCFQKDNNGRTAAFHAAMRNSVDVLDVMLAGAMNKADVVDVADDYGTAAVVAATRNGHVAIVGRLLAAANYDMASTDVFGRSLLYWAERSGNAELVAMVKEHAIKTGCDAEDPAETVESPVRWVEDSCWCEVCTRCTVLGTTSWECPHCDEGCFLICAECYEFGKRCRDNTHDLVPHFCNRVE</sequence>
<dbReference type="Pfam" id="PF00023">
    <property type="entry name" value="Ank"/>
    <property type="match status" value="2"/>
</dbReference>
<dbReference type="EMBL" id="CP086359">
    <property type="protein sequence ID" value="UNI21282.1"/>
    <property type="molecule type" value="Genomic_DNA"/>
</dbReference>
<feature type="repeat" description="ANK" evidence="3">
    <location>
        <begin position="275"/>
        <end position="302"/>
    </location>
</feature>
<dbReference type="Gene3D" id="1.25.40.20">
    <property type="entry name" value="Ankyrin repeat-containing domain"/>
    <property type="match status" value="6"/>
</dbReference>
<dbReference type="OrthoDB" id="4918761at2759"/>
<evidence type="ECO:0000313" key="5">
    <source>
        <dbReference type="Proteomes" id="UP000829364"/>
    </source>
</evidence>
<evidence type="ECO:0000313" key="4">
    <source>
        <dbReference type="EMBL" id="UNI21282.1"/>
    </source>
</evidence>
<feature type="repeat" description="ANK" evidence="3">
    <location>
        <begin position="209"/>
        <end position="241"/>
    </location>
</feature>
<dbReference type="PROSITE" id="PS50297">
    <property type="entry name" value="ANK_REP_REGION"/>
    <property type="match status" value="11"/>
</dbReference>